<proteinExistence type="predicted"/>
<gene>
    <name evidence="1" type="ORF">ECRASSUSDP1_LOCUS4032</name>
</gene>
<comment type="caution">
    <text evidence="1">The sequence shown here is derived from an EMBL/GenBank/DDBJ whole genome shotgun (WGS) entry which is preliminary data.</text>
</comment>
<dbReference type="AlphaFoldDB" id="A0AAD1U666"/>
<dbReference type="EMBL" id="CAMPGE010003859">
    <property type="protein sequence ID" value="CAI2362706.1"/>
    <property type="molecule type" value="Genomic_DNA"/>
</dbReference>
<dbReference type="Proteomes" id="UP001295684">
    <property type="component" value="Unassembled WGS sequence"/>
</dbReference>
<accession>A0AAD1U666</accession>
<sequence length="222" mass="25688">MLSLPNHYFTSDFFEEASDNTMNPFGASTLQSTNFESMVSLSENNLLSNSSTLRQPPKDPKESQLQDELYQTKTGHTKIKKGRKPLIYGLAKRNDVVLKSVIRAVKGFHWARFKKTTSFTTKRKSSCEQRRECIHKYIEQEFGVEPNPQFLATLEAVLFMKKSVDEANNIFRDLFYSFSQPKLEKCMKDPYFKCLVYHFSFEANLGKLDRDSRVGIQVILNL</sequence>
<name>A0AAD1U666_EUPCR</name>
<evidence type="ECO:0000313" key="2">
    <source>
        <dbReference type="Proteomes" id="UP001295684"/>
    </source>
</evidence>
<keyword evidence="2" id="KW-1185">Reference proteome</keyword>
<protein>
    <submittedName>
        <fullName evidence="1">Uncharacterized protein</fullName>
    </submittedName>
</protein>
<reference evidence="1" key="1">
    <citation type="submission" date="2023-07" db="EMBL/GenBank/DDBJ databases">
        <authorList>
            <consortium name="AG Swart"/>
            <person name="Singh M."/>
            <person name="Singh A."/>
            <person name="Seah K."/>
            <person name="Emmerich C."/>
        </authorList>
    </citation>
    <scope>NUCLEOTIDE SEQUENCE</scope>
    <source>
        <strain evidence="1">DP1</strain>
    </source>
</reference>
<evidence type="ECO:0000313" key="1">
    <source>
        <dbReference type="EMBL" id="CAI2362706.1"/>
    </source>
</evidence>
<organism evidence="1 2">
    <name type="scientific">Euplotes crassus</name>
    <dbReference type="NCBI Taxonomy" id="5936"/>
    <lineage>
        <taxon>Eukaryota</taxon>
        <taxon>Sar</taxon>
        <taxon>Alveolata</taxon>
        <taxon>Ciliophora</taxon>
        <taxon>Intramacronucleata</taxon>
        <taxon>Spirotrichea</taxon>
        <taxon>Hypotrichia</taxon>
        <taxon>Euplotida</taxon>
        <taxon>Euplotidae</taxon>
        <taxon>Moneuplotes</taxon>
    </lineage>
</organism>